<protein>
    <submittedName>
        <fullName evidence="1">Uncharacterized protein</fullName>
    </submittedName>
</protein>
<dbReference type="GeneID" id="81628658"/>
<dbReference type="RefSeq" id="XP_056786416.1">
    <property type="nucleotide sequence ID" value="XM_056938408.1"/>
</dbReference>
<organism evidence="1 2">
    <name type="scientific">Penicillium diatomitis</name>
    <dbReference type="NCBI Taxonomy" id="2819901"/>
    <lineage>
        <taxon>Eukaryota</taxon>
        <taxon>Fungi</taxon>
        <taxon>Dikarya</taxon>
        <taxon>Ascomycota</taxon>
        <taxon>Pezizomycotina</taxon>
        <taxon>Eurotiomycetes</taxon>
        <taxon>Eurotiomycetidae</taxon>
        <taxon>Eurotiales</taxon>
        <taxon>Aspergillaceae</taxon>
        <taxon>Penicillium</taxon>
    </lineage>
</organism>
<dbReference type="Proteomes" id="UP001148312">
    <property type="component" value="Unassembled WGS sequence"/>
</dbReference>
<dbReference type="EMBL" id="JAPWDQ010000014">
    <property type="protein sequence ID" value="KAJ5471870.1"/>
    <property type="molecule type" value="Genomic_DNA"/>
</dbReference>
<reference evidence="1" key="2">
    <citation type="journal article" date="2023" name="IMA Fungus">
        <title>Comparative genomic study of the Penicillium genus elucidates a diverse pangenome and 15 lateral gene transfer events.</title>
        <authorList>
            <person name="Petersen C."/>
            <person name="Sorensen T."/>
            <person name="Nielsen M.R."/>
            <person name="Sondergaard T.E."/>
            <person name="Sorensen J.L."/>
            <person name="Fitzpatrick D.A."/>
            <person name="Frisvad J.C."/>
            <person name="Nielsen K.L."/>
        </authorList>
    </citation>
    <scope>NUCLEOTIDE SEQUENCE</scope>
    <source>
        <strain evidence="1">IBT 30728</strain>
    </source>
</reference>
<comment type="caution">
    <text evidence="1">The sequence shown here is derived from an EMBL/GenBank/DDBJ whole genome shotgun (WGS) entry which is preliminary data.</text>
</comment>
<keyword evidence="2" id="KW-1185">Reference proteome</keyword>
<dbReference type="AlphaFoldDB" id="A0A9W9WQL2"/>
<gene>
    <name evidence="1" type="ORF">N7539_008813</name>
</gene>
<proteinExistence type="predicted"/>
<sequence length="86" mass="10208">MAYAPTWLDHSDSASQNMKSRRSHFGRFIGLRQDWYFDGDVPLDPRVLDLLQRIEDDFYIHAVVTREKDEYTNIVRIDTEASDNRM</sequence>
<evidence type="ECO:0000313" key="2">
    <source>
        <dbReference type="Proteomes" id="UP001148312"/>
    </source>
</evidence>
<name>A0A9W9WQL2_9EURO</name>
<reference evidence="1" key="1">
    <citation type="submission" date="2022-12" db="EMBL/GenBank/DDBJ databases">
        <authorList>
            <person name="Petersen C."/>
        </authorList>
    </citation>
    <scope>NUCLEOTIDE SEQUENCE</scope>
    <source>
        <strain evidence="1">IBT 30728</strain>
    </source>
</reference>
<accession>A0A9W9WQL2</accession>
<evidence type="ECO:0000313" key="1">
    <source>
        <dbReference type="EMBL" id="KAJ5471870.1"/>
    </source>
</evidence>